<dbReference type="EMBL" id="VEVO01000008">
    <property type="protein sequence ID" value="KAF0038772.1"/>
    <property type="molecule type" value="Genomic_DNA"/>
</dbReference>
<feature type="non-terminal residue" evidence="2">
    <location>
        <position position="1"/>
    </location>
</feature>
<evidence type="ECO:0000313" key="2">
    <source>
        <dbReference type="EMBL" id="KAF0038772.1"/>
    </source>
</evidence>
<feature type="compositionally biased region" description="Basic residues" evidence="1">
    <location>
        <begin position="78"/>
        <end position="89"/>
    </location>
</feature>
<feature type="non-terminal residue" evidence="2">
    <location>
        <position position="89"/>
    </location>
</feature>
<dbReference type="AlphaFoldDB" id="A0A6A4T9D1"/>
<name>A0A6A4T9D1_SCOMX</name>
<evidence type="ECO:0000313" key="3">
    <source>
        <dbReference type="Proteomes" id="UP000438429"/>
    </source>
</evidence>
<organism evidence="2 3">
    <name type="scientific">Scophthalmus maximus</name>
    <name type="common">Turbot</name>
    <name type="synonym">Psetta maxima</name>
    <dbReference type="NCBI Taxonomy" id="52904"/>
    <lineage>
        <taxon>Eukaryota</taxon>
        <taxon>Metazoa</taxon>
        <taxon>Chordata</taxon>
        <taxon>Craniata</taxon>
        <taxon>Vertebrata</taxon>
        <taxon>Euteleostomi</taxon>
        <taxon>Actinopterygii</taxon>
        <taxon>Neopterygii</taxon>
        <taxon>Teleostei</taxon>
        <taxon>Neoteleostei</taxon>
        <taxon>Acanthomorphata</taxon>
        <taxon>Carangaria</taxon>
        <taxon>Pleuronectiformes</taxon>
        <taxon>Pleuronectoidei</taxon>
        <taxon>Scophthalmidae</taxon>
        <taxon>Scophthalmus</taxon>
    </lineage>
</organism>
<feature type="region of interest" description="Disordered" evidence="1">
    <location>
        <begin position="1"/>
        <end position="89"/>
    </location>
</feature>
<accession>A0A6A4T9D1</accession>
<gene>
    <name evidence="2" type="ORF">F2P81_009256</name>
</gene>
<proteinExistence type="predicted"/>
<dbReference type="Proteomes" id="UP000438429">
    <property type="component" value="Unassembled WGS sequence"/>
</dbReference>
<sequence length="89" mass="9421">RSSPADACTPPGQKSRVKKKVSKSSAYRRDIQGDLPPPPEPPPEEDRLKAPQGCTEANSVGNGALSSLERSECSGGGHQRKGSTQRHAD</sequence>
<protein>
    <submittedName>
        <fullName evidence="2">Uncharacterized protein</fullName>
    </submittedName>
</protein>
<evidence type="ECO:0000256" key="1">
    <source>
        <dbReference type="SAM" id="MobiDB-lite"/>
    </source>
</evidence>
<comment type="caution">
    <text evidence="2">The sequence shown here is derived from an EMBL/GenBank/DDBJ whole genome shotgun (WGS) entry which is preliminary data.</text>
</comment>
<reference evidence="2 3" key="1">
    <citation type="submission" date="2019-06" db="EMBL/GenBank/DDBJ databases">
        <title>Draft genomes of female and male turbot (Scophthalmus maximus).</title>
        <authorList>
            <person name="Xu H."/>
            <person name="Xu X.-W."/>
            <person name="Shao C."/>
            <person name="Chen S."/>
        </authorList>
    </citation>
    <scope>NUCLEOTIDE SEQUENCE [LARGE SCALE GENOMIC DNA]</scope>
    <source>
        <strain evidence="2">Ysfricsl-2016a</strain>
        <tissue evidence="2">Blood</tissue>
    </source>
</reference>
<feature type="compositionally biased region" description="Polar residues" evidence="1">
    <location>
        <begin position="55"/>
        <end position="65"/>
    </location>
</feature>